<dbReference type="InterPro" id="IPR018000">
    <property type="entry name" value="Neurotransmitter_ion_chnl_CS"/>
</dbReference>
<dbReference type="InterPro" id="IPR036734">
    <property type="entry name" value="Neur_chan_lig-bd_sf"/>
</dbReference>
<keyword evidence="2" id="KW-0472">Membrane</keyword>
<dbReference type="AlphaFoldDB" id="A0A0N5DAK3"/>
<evidence type="ECO:0000259" key="4">
    <source>
        <dbReference type="Pfam" id="PF02931"/>
    </source>
</evidence>
<dbReference type="InterPro" id="IPR006201">
    <property type="entry name" value="Neur_channel"/>
</dbReference>
<gene>
    <name evidence="5" type="ORF">TCLT_LOCUS10193</name>
</gene>
<evidence type="ECO:0000256" key="2">
    <source>
        <dbReference type="ARBA" id="ARBA00023136"/>
    </source>
</evidence>
<dbReference type="OMA" id="TSSTCYQ"/>
<keyword evidence="6" id="KW-1185">Reference proteome</keyword>
<dbReference type="PRINTS" id="PR00252">
    <property type="entry name" value="NRIONCHANNEL"/>
</dbReference>
<dbReference type="PANTHER" id="PTHR18945">
    <property type="entry name" value="NEUROTRANSMITTER GATED ION CHANNEL"/>
    <property type="match status" value="1"/>
</dbReference>
<dbReference type="FunFam" id="2.70.170.10:FF:000154">
    <property type="entry name" value="Uncharacterized protein"/>
    <property type="match status" value="1"/>
</dbReference>
<dbReference type="GO" id="GO:0004888">
    <property type="term" value="F:transmembrane signaling receptor activity"/>
    <property type="evidence" value="ECO:0007669"/>
    <property type="project" value="InterPro"/>
</dbReference>
<keyword evidence="3" id="KW-0813">Transport</keyword>
<keyword evidence="3" id="KW-0407">Ion channel</keyword>
<protein>
    <submittedName>
        <fullName evidence="7">Neur_chan_LBD domain-containing protein</fullName>
    </submittedName>
</protein>
<dbReference type="GO" id="GO:0005230">
    <property type="term" value="F:extracellular ligand-gated monoatomic ion channel activity"/>
    <property type="evidence" value="ECO:0007669"/>
    <property type="project" value="InterPro"/>
</dbReference>
<keyword evidence="3" id="KW-0406">Ion transport</keyword>
<evidence type="ECO:0000256" key="3">
    <source>
        <dbReference type="RuleBase" id="RU000687"/>
    </source>
</evidence>
<dbReference type="Pfam" id="PF02931">
    <property type="entry name" value="Neur_chan_LBD"/>
    <property type="match status" value="1"/>
</dbReference>
<sequence length="221" mass="25343">DYSNSPPYNTTIISDILNRLTDKSTYDKRLRPKYGAEPVDVGITIHVSSISAVSEVDMDFTLDFYLRQTWQDPRLAFGEYFNGRQKKKIESLTVGVDYLEKLWKPDTFFPNEKKSFFHTATTHNSFLRIDPDGTVFTSQRLTVTATCPMKLQLFPMDSQKCKLEIESYGYTTADIALFWGKYRRDQGQVVGFENISLPQFKPVGYKVNVTRATTSSGSFFL</sequence>
<dbReference type="SUPFAM" id="SSF63712">
    <property type="entry name" value="Nicotinic receptor ligand binding domain-like"/>
    <property type="match status" value="1"/>
</dbReference>
<dbReference type="STRING" id="103827.A0A0N5DAK3"/>
<organism evidence="7">
    <name type="scientific">Thelazia callipaeda</name>
    <name type="common">Oriental eyeworm</name>
    <name type="synonym">Parasitic nematode</name>
    <dbReference type="NCBI Taxonomy" id="103827"/>
    <lineage>
        <taxon>Eukaryota</taxon>
        <taxon>Metazoa</taxon>
        <taxon>Ecdysozoa</taxon>
        <taxon>Nematoda</taxon>
        <taxon>Chromadorea</taxon>
        <taxon>Rhabditida</taxon>
        <taxon>Spirurina</taxon>
        <taxon>Spiruromorpha</taxon>
        <taxon>Thelazioidea</taxon>
        <taxon>Thelaziidae</taxon>
        <taxon>Thelazia</taxon>
    </lineage>
</organism>
<reference evidence="7" key="1">
    <citation type="submission" date="2017-02" db="UniProtKB">
        <authorList>
            <consortium name="WormBaseParasite"/>
        </authorList>
    </citation>
    <scope>IDENTIFICATION</scope>
</reference>
<evidence type="ECO:0000313" key="6">
    <source>
        <dbReference type="Proteomes" id="UP000276776"/>
    </source>
</evidence>
<proteinExistence type="inferred from homology"/>
<dbReference type="EMBL" id="UYYF01005009">
    <property type="protein sequence ID" value="VDN07871.1"/>
    <property type="molecule type" value="Genomic_DNA"/>
</dbReference>
<comment type="similarity">
    <text evidence="3">Belongs to the ligand-gated ion channel (TC 1.A.9) family.</text>
</comment>
<reference evidence="5 6" key="2">
    <citation type="submission" date="2018-11" db="EMBL/GenBank/DDBJ databases">
        <authorList>
            <consortium name="Pathogen Informatics"/>
        </authorList>
    </citation>
    <scope>NUCLEOTIDE SEQUENCE [LARGE SCALE GENOMIC DNA]</scope>
</reference>
<dbReference type="WBParaSite" id="TCLT_0001020401-mRNA-1">
    <property type="protein sequence ID" value="TCLT_0001020401-mRNA-1"/>
    <property type="gene ID" value="TCLT_0001020401"/>
</dbReference>
<name>A0A0N5DAK3_THECL</name>
<dbReference type="Proteomes" id="UP000276776">
    <property type="component" value="Unassembled WGS sequence"/>
</dbReference>
<evidence type="ECO:0000313" key="5">
    <source>
        <dbReference type="EMBL" id="VDN07871.1"/>
    </source>
</evidence>
<evidence type="ECO:0000313" key="7">
    <source>
        <dbReference type="WBParaSite" id="TCLT_0001020401-mRNA-1"/>
    </source>
</evidence>
<dbReference type="OrthoDB" id="203862at2759"/>
<dbReference type="Gene3D" id="2.70.170.10">
    <property type="entry name" value="Neurotransmitter-gated ion-channel ligand-binding domain"/>
    <property type="match status" value="1"/>
</dbReference>
<evidence type="ECO:0000256" key="1">
    <source>
        <dbReference type="ARBA" id="ARBA00004141"/>
    </source>
</evidence>
<comment type="subcellular location">
    <subcellularLocation>
        <location evidence="1">Membrane</location>
        <topology evidence="1">Multi-pass membrane protein</topology>
    </subcellularLocation>
</comment>
<feature type="domain" description="Neurotransmitter-gated ion-channel ligand-binding" evidence="4">
    <location>
        <begin position="15"/>
        <end position="207"/>
    </location>
</feature>
<accession>A0A0N5DAK3</accession>
<dbReference type="GO" id="GO:0016020">
    <property type="term" value="C:membrane"/>
    <property type="evidence" value="ECO:0007669"/>
    <property type="project" value="UniProtKB-SubCell"/>
</dbReference>
<dbReference type="PROSITE" id="PS00236">
    <property type="entry name" value="NEUROTR_ION_CHANNEL"/>
    <property type="match status" value="1"/>
</dbReference>
<dbReference type="InterPro" id="IPR006202">
    <property type="entry name" value="Neur_chan_lig-bd"/>
</dbReference>